<proteinExistence type="predicted"/>
<evidence type="ECO:0008006" key="5">
    <source>
        <dbReference type="Google" id="ProtNLM"/>
    </source>
</evidence>
<dbReference type="AlphaFoldDB" id="A0A0P7YA25"/>
<dbReference type="STRING" id="113540.ENSSFOP00015004827"/>
<dbReference type="CDD" id="cd17682">
    <property type="entry name" value="RUN_RUFY4_like"/>
    <property type="match status" value="1"/>
</dbReference>
<dbReference type="SUPFAM" id="SSF50729">
    <property type="entry name" value="PH domain-like"/>
    <property type="match status" value="1"/>
</dbReference>
<name>A0A0P7YA25_SCLFO</name>
<dbReference type="Pfam" id="PF02759">
    <property type="entry name" value="RUN"/>
    <property type="match status" value="1"/>
</dbReference>
<dbReference type="SUPFAM" id="SSF50156">
    <property type="entry name" value="PDZ domain-like"/>
    <property type="match status" value="1"/>
</dbReference>
<feature type="domain" description="RUN" evidence="2">
    <location>
        <begin position="12"/>
        <end position="149"/>
    </location>
</feature>
<feature type="domain" description="PDZ" evidence="1">
    <location>
        <begin position="171"/>
        <end position="226"/>
    </location>
</feature>
<evidence type="ECO:0000259" key="1">
    <source>
        <dbReference type="PROSITE" id="PS50106"/>
    </source>
</evidence>
<feature type="non-terminal residue" evidence="3">
    <location>
        <position position="1"/>
    </location>
</feature>
<dbReference type="PROSITE" id="PS50106">
    <property type="entry name" value="PDZ"/>
    <property type="match status" value="1"/>
</dbReference>
<dbReference type="SMART" id="SM00228">
    <property type="entry name" value="PDZ"/>
    <property type="match status" value="1"/>
</dbReference>
<dbReference type="InterPro" id="IPR004012">
    <property type="entry name" value="Run_dom"/>
</dbReference>
<evidence type="ECO:0000313" key="4">
    <source>
        <dbReference type="Proteomes" id="UP000034805"/>
    </source>
</evidence>
<protein>
    <recommendedName>
        <fullName evidence="5">RUN domain-containing protein</fullName>
    </recommendedName>
</protein>
<dbReference type="PANTHER" id="PTHR46753">
    <property type="entry name" value="FYVE AND COILED-COIL DOMAIN-CONTAINING PROTEIN 1"/>
    <property type="match status" value="1"/>
</dbReference>
<evidence type="ECO:0000313" key="3">
    <source>
        <dbReference type="EMBL" id="KPP62814.1"/>
    </source>
</evidence>
<dbReference type="Gene3D" id="2.30.29.30">
    <property type="entry name" value="Pleckstrin-homology domain (PH domain)/Phosphotyrosine-binding domain (PTB)"/>
    <property type="match status" value="1"/>
</dbReference>
<dbReference type="Gene3D" id="1.20.58.900">
    <property type="match status" value="1"/>
</dbReference>
<dbReference type="SUPFAM" id="SSF140741">
    <property type="entry name" value="RUN domain-like"/>
    <property type="match status" value="1"/>
</dbReference>
<sequence length="415" mass="46537">CILSLTSEGGVTDSNPQLSSCCQLLELIFRKGLQQPVLALVHRDYWHCLEQLPQLDSCGRLSPISLALEQTSACKKLLTPQGKGRYFLRLALKRRILGSVVQHLLHTTRLLEWYSPTVSILRNEEFLEPFLSLLLVLTEMEFKLEVENCSFLDESWLLPVCEVYELVPCRELGMVLRYLGGRVFVLDLIEGSQAQVDRFVLPGDIIDEINGVSLRNASNGQAGVVLARFKGSPLSLRVLRWRADDGAVYQPVVKLLQALKQENPSLQLISRPQQQCRGALHGEQSQCLNEGRIVYIVQLLGKANIGMYGGKEVLQHGIPLVLEQNQPSKTVLLDLKETHVTCTEKSTKLELFQHHYPEISCVGRYSQPDHTIFAFCVVDCPETHQTAGFCCIVLQASSTQECEEIVSRIGPQFQA</sequence>
<accession>A0A0P7YA25</accession>
<dbReference type="EMBL" id="JARO02008366">
    <property type="protein sequence ID" value="KPP62814.1"/>
    <property type="molecule type" value="Genomic_DNA"/>
</dbReference>
<organism evidence="3 4">
    <name type="scientific">Scleropages formosus</name>
    <name type="common">Asian bonytongue</name>
    <name type="synonym">Osteoglossum formosum</name>
    <dbReference type="NCBI Taxonomy" id="113540"/>
    <lineage>
        <taxon>Eukaryota</taxon>
        <taxon>Metazoa</taxon>
        <taxon>Chordata</taxon>
        <taxon>Craniata</taxon>
        <taxon>Vertebrata</taxon>
        <taxon>Euteleostomi</taxon>
        <taxon>Actinopterygii</taxon>
        <taxon>Neopterygii</taxon>
        <taxon>Teleostei</taxon>
        <taxon>Osteoglossocephala</taxon>
        <taxon>Osteoglossomorpha</taxon>
        <taxon>Osteoglossiformes</taxon>
        <taxon>Osteoglossidae</taxon>
        <taxon>Scleropages</taxon>
    </lineage>
</organism>
<dbReference type="InterPro" id="IPR001478">
    <property type="entry name" value="PDZ"/>
</dbReference>
<gene>
    <name evidence="3" type="ORF">Z043_118975</name>
</gene>
<dbReference type="InterPro" id="IPR036034">
    <property type="entry name" value="PDZ_sf"/>
</dbReference>
<dbReference type="Gene3D" id="2.30.42.10">
    <property type="match status" value="1"/>
</dbReference>
<dbReference type="InterPro" id="IPR037213">
    <property type="entry name" value="Run_dom_sf"/>
</dbReference>
<dbReference type="Proteomes" id="UP000034805">
    <property type="component" value="Unassembled WGS sequence"/>
</dbReference>
<reference evidence="3 4" key="1">
    <citation type="submission" date="2015-08" db="EMBL/GenBank/DDBJ databases">
        <title>The genome of the Asian arowana (Scleropages formosus).</title>
        <authorList>
            <person name="Tan M.H."/>
            <person name="Gan H.M."/>
            <person name="Croft L.J."/>
            <person name="Austin C.M."/>
        </authorList>
    </citation>
    <scope>NUCLEOTIDE SEQUENCE [LARGE SCALE GENOMIC DNA]</scope>
    <source>
        <strain evidence="3">Aro1</strain>
    </source>
</reference>
<evidence type="ECO:0000259" key="2">
    <source>
        <dbReference type="PROSITE" id="PS50826"/>
    </source>
</evidence>
<dbReference type="PANTHER" id="PTHR46753:SF3">
    <property type="entry name" value="PDZ DOMAIN-CONTAINING PROTEIN"/>
    <property type="match status" value="1"/>
</dbReference>
<comment type="caution">
    <text evidence="3">The sequence shown here is derived from an EMBL/GenBank/DDBJ whole genome shotgun (WGS) entry which is preliminary data.</text>
</comment>
<dbReference type="InterPro" id="IPR011993">
    <property type="entry name" value="PH-like_dom_sf"/>
</dbReference>
<dbReference type="PROSITE" id="PS50826">
    <property type="entry name" value="RUN"/>
    <property type="match status" value="1"/>
</dbReference>